<dbReference type="InterPro" id="IPR009100">
    <property type="entry name" value="AcylCoA_DH/oxidase_NM_dom_sf"/>
</dbReference>
<dbReference type="NCBIfam" id="NF045629">
    <property type="entry name" value="monooxsub_HsaA"/>
    <property type="match status" value="1"/>
</dbReference>
<feature type="domain" description="Acyl-CoA dehydrogenase/oxidase N-terminal" evidence="3">
    <location>
        <begin position="16"/>
        <end position="101"/>
    </location>
</feature>
<accession>A0ABQ2L2R5</accession>
<dbReference type="InterPro" id="IPR036250">
    <property type="entry name" value="AcylCo_DH-like_C"/>
</dbReference>
<evidence type="ECO:0000256" key="2">
    <source>
        <dbReference type="ARBA" id="ARBA00049661"/>
    </source>
</evidence>
<dbReference type="InterPro" id="IPR013786">
    <property type="entry name" value="AcylCoA_DH/ox_N"/>
</dbReference>
<evidence type="ECO:0000259" key="4">
    <source>
        <dbReference type="Pfam" id="PF08028"/>
    </source>
</evidence>
<dbReference type="Proteomes" id="UP000658127">
    <property type="component" value="Unassembled WGS sequence"/>
</dbReference>
<dbReference type="Gene3D" id="1.10.540.10">
    <property type="entry name" value="Acyl-CoA dehydrogenase/oxidase, N-terminal domain"/>
    <property type="match status" value="1"/>
</dbReference>
<dbReference type="InterPro" id="IPR037069">
    <property type="entry name" value="AcylCoA_DH/ox_N_sf"/>
</dbReference>
<dbReference type="InterPro" id="IPR054617">
    <property type="entry name" value="HsaA"/>
</dbReference>
<name>A0ABQ2L2R5_9NOCA</name>
<reference evidence="6" key="1">
    <citation type="journal article" date="2019" name="Int. J. Syst. Evol. Microbiol.">
        <title>The Global Catalogue of Microorganisms (GCM) 10K type strain sequencing project: providing services to taxonomists for standard genome sequencing and annotation.</title>
        <authorList>
            <consortium name="The Broad Institute Genomics Platform"/>
            <consortium name="The Broad Institute Genome Sequencing Center for Infectious Disease"/>
            <person name="Wu L."/>
            <person name="Ma J."/>
        </authorList>
    </citation>
    <scope>NUCLEOTIDE SEQUENCE [LARGE SCALE GENOMIC DNA]</scope>
    <source>
        <strain evidence="6">CGMCC 4.7329</strain>
    </source>
</reference>
<comment type="caution">
    <text evidence="5">The sequence shown here is derived from an EMBL/GenBank/DDBJ whole genome shotgun (WGS) entry which is preliminary data.</text>
</comment>
<dbReference type="SUPFAM" id="SSF47203">
    <property type="entry name" value="Acyl-CoA dehydrogenase C-terminal domain-like"/>
    <property type="match status" value="1"/>
</dbReference>
<dbReference type="InterPro" id="IPR050741">
    <property type="entry name" value="Acyl-CoA_dehydrogenase"/>
</dbReference>
<dbReference type="Gene3D" id="2.40.110.10">
    <property type="entry name" value="Butyryl-CoA Dehydrogenase, subunit A, domain 2"/>
    <property type="match status" value="1"/>
</dbReference>
<dbReference type="InterPro" id="IPR013107">
    <property type="entry name" value="Acyl-CoA_DH_C"/>
</dbReference>
<evidence type="ECO:0000259" key="3">
    <source>
        <dbReference type="Pfam" id="PF02771"/>
    </source>
</evidence>
<evidence type="ECO:0000256" key="1">
    <source>
        <dbReference type="ARBA" id="ARBA00023002"/>
    </source>
</evidence>
<evidence type="ECO:0000313" key="6">
    <source>
        <dbReference type="Proteomes" id="UP000658127"/>
    </source>
</evidence>
<dbReference type="PANTHER" id="PTHR48083:SF19">
    <property type="entry name" value="FLAVIN-DEPENDENT MONOOXYGENASE, OXYGENASE SUBUNIT HSAA"/>
    <property type="match status" value="1"/>
</dbReference>
<proteinExistence type="inferred from homology"/>
<dbReference type="SUPFAM" id="SSF56645">
    <property type="entry name" value="Acyl-CoA dehydrogenase NM domain-like"/>
    <property type="match status" value="1"/>
</dbReference>
<organism evidence="5 6">
    <name type="scientific">Nocardia rhizosphaerihabitans</name>
    <dbReference type="NCBI Taxonomy" id="1691570"/>
    <lineage>
        <taxon>Bacteria</taxon>
        <taxon>Bacillati</taxon>
        <taxon>Actinomycetota</taxon>
        <taxon>Actinomycetes</taxon>
        <taxon>Mycobacteriales</taxon>
        <taxon>Nocardiaceae</taxon>
        <taxon>Nocardia</taxon>
    </lineage>
</organism>
<gene>
    <name evidence="5" type="ORF">GCM10011610_68650</name>
</gene>
<comment type="similarity">
    <text evidence="2">Belongs to the HpaH/HsaA monooxygenase family.</text>
</comment>
<dbReference type="InterPro" id="IPR046373">
    <property type="entry name" value="Acyl-CoA_Oxase/DH_mid-dom_sf"/>
</dbReference>
<protein>
    <submittedName>
        <fullName evidence="5">Acyl-CoA dehydrogenase</fullName>
    </submittedName>
</protein>
<dbReference type="Pfam" id="PF02771">
    <property type="entry name" value="Acyl-CoA_dh_N"/>
    <property type="match status" value="1"/>
</dbReference>
<dbReference type="Gene3D" id="1.20.140.10">
    <property type="entry name" value="Butyryl-CoA Dehydrogenase, subunit A, domain 3"/>
    <property type="match status" value="1"/>
</dbReference>
<dbReference type="CDD" id="cd01159">
    <property type="entry name" value="NcnH"/>
    <property type="match status" value="1"/>
</dbReference>
<dbReference type="PIRSF" id="PIRSF016578">
    <property type="entry name" value="HsaA"/>
    <property type="match status" value="1"/>
</dbReference>
<dbReference type="EMBL" id="BMNE01000014">
    <property type="protein sequence ID" value="GGO00059.1"/>
    <property type="molecule type" value="Genomic_DNA"/>
</dbReference>
<dbReference type="PANTHER" id="PTHR48083">
    <property type="entry name" value="MEDIUM-CHAIN SPECIFIC ACYL-COA DEHYDROGENASE, MITOCHONDRIAL-RELATED"/>
    <property type="match status" value="1"/>
</dbReference>
<sequence>MHDQVLDGIHELLPTLRARAQEAEDNRRVPDDSIKEIRETGFFRMLQPSRYGGMESGLVPFYSAVKLIASACGSTGWISSVLGAHTWHLANFPEQAQDDFWAKNPDALLSSAYPPMGRATAVKGGYLLSGTWGFSSGSAYSAGAILGALILGEDGKPIDNVAMAVPADEYIIEDVWHTVGLRGTGSNNIIVDNVFVPEHRVLSSADSFRCVCPGQSINSNPLYRVPLYSLMSSTIAAPLIGMATGAYDAHVTHQKERVRTYGGTKAKDDPFTKVRVAQAASEIDAAWLQLTTNISEIEAAAESGTVTMSLRAKVRRDQVRASERAIYAIDRLFENSGASAIATGTPIQRFWRDAHSARVHVANDPEAALAMYGDQEFGVSIDGGML</sequence>
<keyword evidence="6" id="KW-1185">Reference proteome</keyword>
<feature type="domain" description="Acyl-CoA dehydrogenase C-terminal" evidence="4">
    <location>
        <begin position="234"/>
        <end position="364"/>
    </location>
</feature>
<keyword evidence="1" id="KW-0560">Oxidoreductase</keyword>
<evidence type="ECO:0000313" key="5">
    <source>
        <dbReference type="EMBL" id="GGO00059.1"/>
    </source>
</evidence>
<dbReference type="Pfam" id="PF08028">
    <property type="entry name" value="Acyl-CoA_dh_2"/>
    <property type="match status" value="1"/>
</dbReference>